<comment type="function">
    <text evidence="3">Required for maturation of 30S ribosomal subunits.</text>
</comment>
<dbReference type="SUPFAM" id="SSF74942">
    <property type="entry name" value="YhbC-like, C-terminal domain"/>
    <property type="match status" value="1"/>
</dbReference>
<evidence type="ECO:0000313" key="6">
    <source>
        <dbReference type="EMBL" id="HIU33420.1"/>
    </source>
</evidence>
<evidence type="ECO:0000256" key="3">
    <source>
        <dbReference type="HAMAP-Rule" id="MF_01077"/>
    </source>
</evidence>
<dbReference type="CDD" id="cd01734">
    <property type="entry name" value="YlxS_C"/>
    <property type="match status" value="1"/>
</dbReference>
<reference evidence="6" key="2">
    <citation type="journal article" date="2021" name="PeerJ">
        <title>Extensive microbial diversity within the chicken gut microbiome revealed by metagenomics and culture.</title>
        <authorList>
            <person name="Gilroy R."/>
            <person name="Ravi A."/>
            <person name="Getino M."/>
            <person name="Pursley I."/>
            <person name="Horton D.L."/>
            <person name="Alikhan N.F."/>
            <person name="Baker D."/>
            <person name="Gharbi K."/>
            <person name="Hall N."/>
            <person name="Watson M."/>
            <person name="Adriaenssens E.M."/>
            <person name="Foster-Nyarko E."/>
            <person name="Jarju S."/>
            <person name="Secka A."/>
            <person name="Antonio M."/>
            <person name="Oren A."/>
            <person name="Chaudhuri R.R."/>
            <person name="La Ragione R."/>
            <person name="Hildebrand F."/>
            <person name="Pallen M.J."/>
        </authorList>
    </citation>
    <scope>NUCLEOTIDE SEQUENCE</scope>
    <source>
        <strain evidence="6">ChiHcec3-11533</strain>
    </source>
</reference>
<dbReference type="PANTHER" id="PTHR33867">
    <property type="entry name" value="RIBOSOME MATURATION FACTOR RIMP"/>
    <property type="match status" value="1"/>
</dbReference>
<gene>
    <name evidence="3" type="primary">rimP</name>
    <name evidence="6" type="ORF">IAB02_02530</name>
</gene>
<dbReference type="GO" id="GO:0000028">
    <property type="term" value="P:ribosomal small subunit assembly"/>
    <property type="evidence" value="ECO:0007669"/>
    <property type="project" value="TreeGrafter"/>
</dbReference>
<keyword evidence="1 3" id="KW-0963">Cytoplasm</keyword>
<protein>
    <recommendedName>
        <fullName evidence="3">Ribosome maturation factor RimP</fullName>
    </recommendedName>
</protein>
<dbReference type="AlphaFoldDB" id="A0A9D1IAD7"/>
<name>A0A9D1IAD7_9FIRM</name>
<dbReference type="GO" id="GO:0005829">
    <property type="term" value="C:cytosol"/>
    <property type="evidence" value="ECO:0007669"/>
    <property type="project" value="TreeGrafter"/>
</dbReference>
<dbReference type="EMBL" id="DVMU01000058">
    <property type="protein sequence ID" value="HIU33420.1"/>
    <property type="molecule type" value="Genomic_DNA"/>
</dbReference>
<comment type="subcellular location">
    <subcellularLocation>
        <location evidence="3">Cytoplasm</location>
    </subcellularLocation>
</comment>
<dbReference type="Pfam" id="PF17384">
    <property type="entry name" value="DUF150_C"/>
    <property type="match status" value="1"/>
</dbReference>
<dbReference type="GO" id="GO:0006412">
    <property type="term" value="P:translation"/>
    <property type="evidence" value="ECO:0007669"/>
    <property type="project" value="TreeGrafter"/>
</dbReference>
<accession>A0A9D1IAD7</accession>
<dbReference type="PANTHER" id="PTHR33867:SF1">
    <property type="entry name" value="RIBOSOME MATURATION FACTOR RIMP"/>
    <property type="match status" value="1"/>
</dbReference>
<dbReference type="InterPro" id="IPR028989">
    <property type="entry name" value="RimP_N"/>
</dbReference>
<evidence type="ECO:0000256" key="1">
    <source>
        <dbReference type="ARBA" id="ARBA00022490"/>
    </source>
</evidence>
<dbReference type="Gene3D" id="2.30.30.180">
    <property type="entry name" value="Ribosome maturation factor RimP, C-terminal domain"/>
    <property type="match status" value="1"/>
</dbReference>
<organism evidence="6 7">
    <name type="scientific">Candidatus Pullichristensenella excrementigallinarum</name>
    <dbReference type="NCBI Taxonomy" id="2840907"/>
    <lineage>
        <taxon>Bacteria</taxon>
        <taxon>Bacillati</taxon>
        <taxon>Bacillota</taxon>
        <taxon>Clostridia</taxon>
        <taxon>Candidatus Pullichristensenella</taxon>
    </lineage>
</organism>
<evidence type="ECO:0000256" key="2">
    <source>
        <dbReference type="ARBA" id="ARBA00022517"/>
    </source>
</evidence>
<dbReference type="HAMAP" id="MF_01077">
    <property type="entry name" value="RimP"/>
    <property type="match status" value="1"/>
</dbReference>
<feature type="domain" description="Ribosome maturation factor RimP C-terminal" evidence="5">
    <location>
        <begin position="86"/>
        <end position="151"/>
    </location>
</feature>
<sequence length="167" mass="19280">MPNRQTMPVKDAARIAQKLADELQVELVDVELVKEPAGRFLRFYIERPEGIALDDLEAFHKRIQPLVERVDYDYMEVSSPGADRPLKTQRDFEKAEGMEVELKTYRPVHGQKRFIGFLLGYKDGEITLQIGDEKISFAKKDVAVVRPNIEFDEDDLKDDRPEGEEEV</sequence>
<comment type="caution">
    <text evidence="6">The sequence shown here is derived from an EMBL/GenBank/DDBJ whole genome shotgun (WGS) entry which is preliminary data.</text>
</comment>
<dbReference type="InterPro" id="IPR028998">
    <property type="entry name" value="RimP_C"/>
</dbReference>
<dbReference type="InterPro" id="IPR035956">
    <property type="entry name" value="RimP_N_sf"/>
</dbReference>
<evidence type="ECO:0000259" key="5">
    <source>
        <dbReference type="Pfam" id="PF17384"/>
    </source>
</evidence>
<dbReference type="Pfam" id="PF02576">
    <property type="entry name" value="RimP_N"/>
    <property type="match status" value="1"/>
</dbReference>
<evidence type="ECO:0000313" key="7">
    <source>
        <dbReference type="Proteomes" id="UP000824072"/>
    </source>
</evidence>
<feature type="domain" description="Ribosome maturation factor RimP N-terminal" evidence="4">
    <location>
        <begin position="16"/>
        <end position="83"/>
    </location>
</feature>
<proteinExistence type="inferred from homology"/>
<keyword evidence="2 3" id="KW-0690">Ribosome biogenesis</keyword>
<dbReference type="Proteomes" id="UP000824072">
    <property type="component" value="Unassembled WGS sequence"/>
</dbReference>
<dbReference type="SUPFAM" id="SSF75420">
    <property type="entry name" value="YhbC-like, N-terminal domain"/>
    <property type="match status" value="1"/>
</dbReference>
<comment type="similarity">
    <text evidence="3">Belongs to the RimP family.</text>
</comment>
<dbReference type="InterPro" id="IPR003728">
    <property type="entry name" value="Ribosome_maturation_RimP"/>
</dbReference>
<dbReference type="InterPro" id="IPR036847">
    <property type="entry name" value="RimP_C_sf"/>
</dbReference>
<reference evidence="6" key="1">
    <citation type="submission" date="2020-10" db="EMBL/GenBank/DDBJ databases">
        <authorList>
            <person name="Gilroy R."/>
        </authorList>
    </citation>
    <scope>NUCLEOTIDE SEQUENCE</scope>
    <source>
        <strain evidence="6">ChiHcec3-11533</strain>
    </source>
</reference>
<evidence type="ECO:0000259" key="4">
    <source>
        <dbReference type="Pfam" id="PF02576"/>
    </source>
</evidence>
<dbReference type="Gene3D" id="3.30.300.70">
    <property type="entry name" value="RimP-like superfamily, N-terminal"/>
    <property type="match status" value="1"/>
</dbReference>